<evidence type="ECO:0000313" key="1">
    <source>
        <dbReference type="EMBL" id="AKH48458.1"/>
    </source>
</evidence>
<accession>A0A0F7LAA9</accession>
<sequence length="143" mass="15058">MHTSAPCLGVSIAVDLTSARTQRTAWCMSLATAATAALPLFRLEKFVEFEFVNLPAEPLRLLVIALAADGAVGVPGQGLRVVAPELVAVEGFARRPQALECPLCLDSGGEPDPLELGPELRLSQGVVTGFLADRQNLPGLVLQ</sequence>
<dbReference type="EMBL" id="KR029603">
    <property type="protein sequence ID" value="AKH48458.1"/>
    <property type="molecule type" value="Genomic_DNA"/>
</dbReference>
<protein>
    <submittedName>
        <fullName evidence="1">Uncharacterized protein</fullName>
    </submittedName>
</protein>
<organism evidence="1">
    <name type="scientific">uncultured marine virus</name>
    <dbReference type="NCBI Taxonomy" id="186617"/>
    <lineage>
        <taxon>Viruses</taxon>
        <taxon>environmental samples</taxon>
    </lineage>
</organism>
<proteinExistence type="predicted"/>
<reference evidence="1" key="2">
    <citation type="submission" date="2015-03" db="EMBL/GenBank/DDBJ databases">
        <authorList>
            <person name="Chow C.-E.T."/>
            <person name="Winget D.M."/>
            <person name="White R.A.III."/>
            <person name="Hallam S.J."/>
            <person name="Suttle C.A."/>
        </authorList>
    </citation>
    <scope>NUCLEOTIDE SEQUENCE</scope>
    <source>
        <strain evidence="1">Oxic1_8</strain>
    </source>
</reference>
<name>A0A0F7LAA9_9VIRU</name>
<reference evidence="1" key="1">
    <citation type="journal article" date="2015" name="Front. Microbiol.">
        <title>Combining genomic sequencing methods to explore viral diversity and reveal potential virus-host interactions.</title>
        <authorList>
            <person name="Chow C.E."/>
            <person name="Winget D.M."/>
            <person name="White R.A.III."/>
            <person name="Hallam S.J."/>
            <person name="Suttle C.A."/>
        </authorList>
    </citation>
    <scope>NUCLEOTIDE SEQUENCE</scope>
    <source>
        <strain evidence="1">Oxic1_8</strain>
    </source>
</reference>